<evidence type="ECO:0000256" key="1">
    <source>
        <dbReference type="ARBA" id="ARBA00010364"/>
    </source>
</evidence>
<dbReference type="PANTHER" id="PTHR47525:SF1">
    <property type="entry name" value="OS07G0295200 PROTEIN"/>
    <property type="match status" value="1"/>
</dbReference>
<dbReference type="SMART" id="SM01152">
    <property type="entry name" value="DUF167"/>
    <property type="match status" value="1"/>
</dbReference>
<dbReference type="Gene3D" id="3.30.1200.10">
    <property type="entry name" value="YggU-like"/>
    <property type="match status" value="1"/>
</dbReference>
<dbReference type="InterPro" id="IPR057965">
    <property type="entry name" value="STEEP1_dom"/>
</dbReference>
<dbReference type="Pfam" id="PF25809">
    <property type="entry name" value="STEEP1"/>
    <property type="match status" value="1"/>
</dbReference>
<sequence>MPKRATISYSSEDAALDRKAQEAAVHAYYCRYTGELAVMLTTALGELPRRRTDGAFVVDRSQVLARLNLDEAGVKALRRAQGGAGEGGADAEVAAAGEGGATRVEKQWRLVTKKGKLPVAYRVGANPNERYLYVIADALSATPGGAVATTASGERVPSSIADCGGGVVQVALSVRDRQPRAAVLSVGEDELTVATTAPARRGQANAEAIELLAKVLGVRKYDLSLGKGWSRASRVLYVRPPRRGAPAGDDAEGEGEGERVRLDAGEVFERLKRAVADGGSVVGGVGGA</sequence>
<accession>A0A7S3FC89</accession>
<dbReference type="EMBL" id="HBHY01011934">
    <property type="protein sequence ID" value="CAE0140098.1"/>
    <property type="molecule type" value="Transcribed_RNA"/>
</dbReference>
<proteinExistence type="inferred from homology"/>
<organism evidence="3">
    <name type="scientific">Prasinoderma singulare</name>
    <dbReference type="NCBI Taxonomy" id="676789"/>
    <lineage>
        <taxon>Eukaryota</taxon>
        <taxon>Viridiplantae</taxon>
        <taxon>Prasinodermophyta</taxon>
        <taxon>Prasinodermophyceae</taxon>
        <taxon>Prasinodermales</taxon>
        <taxon>Prasinodermaceae</taxon>
        <taxon>Prasinoderma</taxon>
    </lineage>
</organism>
<comment type="similarity">
    <text evidence="1">Belongs to the UPF0235 family.</text>
</comment>
<evidence type="ECO:0000259" key="2">
    <source>
        <dbReference type="Pfam" id="PF25809"/>
    </source>
</evidence>
<dbReference type="Pfam" id="PF02594">
    <property type="entry name" value="DUF167"/>
    <property type="match status" value="1"/>
</dbReference>
<dbReference type="SUPFAM" id="SSF69786">
    <property type="entry name" value="YggU-like"/>
    <property type="match status" value="1"/>
</dbReference>
<gene>
    <name evidence="3" type="ORF">PSIN1315_LOCUS7687</name>
</gene>
<dbReference type="NCBIfam" id="TIGR00251">
    <property type="entry name" value="DUF167 family protein"/>
    <property type="match status" value="1"/>
</dbReference>
<dbReference type="PANTHER" id="PTHR47525">
    <property type="entry name" value="OS07G0295200 PROTEIN"/>
    <property type="match status" value="1"/>
</dbReference>
<evidence type="ECO:0000313" key="3">
    <source>
        <dbReference type="EMBL" id="CAE0140098.1"/>
    </source>
</evidence>
<dbReference type="InterPro" id="IPR036591">
    <property type="entry name" value="YggU-like_sf"/>
</dbReference>
<dbReference type="InterPro" id="IPR003746">
    <property type="entry name" value="DUF167"/>
</dbReference>
<dbReference type="AlphaFoldDB" id="A0A7S3FC89"/>
<dbReference type="InterPro" id="IPR053323">
    <property type="entry name" value="UPF0235"/>
</dbReference>
<reference evidence="3" key="1">
    <citation type="submission" date="2021-01" db="EMBL/GenBank/DDBJ databases">
        <authorList>
            <person name="Corre E."/>
            <person name="Pelletier E."/>
            <person name="Niang G."/>
            <person name="Scheremetjew M."/>
            <person name="Finn R."/>
            <person name="Kale V."/>
            <person name="Holt S."/>
            <person name="Cochrane G."/>
            <person name="Meng A."/>
            <person name="Brown T."/>
            <person name="Cohen L."/>
        </authorList>
    </citation>
    <scope>NUCLEOTIDE SEQUENCE</scope>
    <source>
        <strain evidence="3">RCC927</strain>
    </source>
</reference>
<name>A0A7S3FC89_9VIRI</name>
<protein>
    <recommendedName>
        <fullName evidence="2">STEEP1 domain-containing protein</fullName>
    </recommendedName>
</protein>
<feature type="domain" description="STEEP1" evidence="2">
    <location>
        <begin position="21"/>
        <end position="142"/>
    </location>
</feature>